<protein>
    <submittedName>
        <fullName evidence="1">Uncharacterized protein</fullName>
    </submittedName>
</protein>
<dbReference type="EMBL" id="ASSJ01000049">
    <property type="protein sequence ID" value="ERN41459.1"/>
    <property type="molecule type" value="Genomic_DNA"/>
</dbReference>
<organism evidence="1 2">
    <name type="scientific">Rubidibacter lacunae KORDI 51-2</name>
    <dbReference type="NCBI Taxonomy" id="582515"/>
    <lineage>
        <taxon>Bacteria</taxon>
        <taxon>Bacillati</taxon>
        <taxon>Cyanobacteriota</taxon>
        <taxon>Cyanophyceae</taxon>
        <taxon>Oscillatoriophycideae</taxon>
        <taxon>Chroococcales</taxon>
        <taxon>Aphanothecaceae</taxon>
        <taxon>Rubidibacter</taxon>
    </lineage>
</organism>
<dbReference type="InParanoid" id="U5DLK2"/>
<dbReference type="AlphaFoldDB" id="U5DLK2"/>
<proteinExistence type="predicted"/>
<dbReference type="Proteomes" id="UP000016960">
    <property type="component" value="Unassembled WGS sequence"/>
</dbReference>
<gene>
    <name evidence="1" type="ORF">KR51_00020340</name>
</gene>
<evidence type="ECO:0000313" key="2">
    <source>
        <dbReference type="Proteomes" id="UP000016960"/>
    </source>
</evidence>
<evidence type="ECO:0000313" key="1">
    <source>
        <dbReference type="EMBL" id="ERN41459.1"/>
    </source>
</evidence>
<keyword evidence="2" id="KW-1185">Reference proteome</keyword>
<name>U5DLK2_9CHRO</name>
<reference evidence="1 2" key="1">
    <citation type="submission" date="2013-05" db="EMBL/GenBank/DDBJ databases">
        <title>Draft genome sequence of Rubidibacter lacunae KORDI 51-2.</title>
        <authorList>
            <person name="Choi D.H."/>
            <person name="Noh J.H."/>
            <person name="Kwon K.-K."/>
            <person name="Lee J.-H."/>
            <person name="Ryu J.-Y."/>
        </authorList>
    </citation>
    <scope>NUCLEOTIDE SEQUENCE [LARGE SCALE GENOMIC DNA]</scope>
    <source>
        <strain evidence="1 2">KORDI 51-2</strain>
    </source>
</reference>
<accession>U5DLK2</accession>
<comment type="caution">
    <text evidence="1">The sequence shown here is derived from an EMBL/GenBank/DDBJ whole genome shotgun (WGS) entry which is preliminary data.</text>
</comment>
<dbReference type="STRING" id="582515.KR51_00020340"/>
<sequence>MNLLASARIGFGWLEQDCNHHQVERERAWCPRVAAIATSTSHFAAPVGTMRL</sequence>